<dbReference type="PANTHER" id="PTHR11851">
    <property type="entry name" value="METALLOPROTEASE"/>
    <property type="match status" value="1"/>
</dbReference>
<dbReference type="Pfam" id="PF05193">
    <property type="entry name" value="Peptidase_M16_C"/>
    <property type="match status" value="1"/>
</dbReference>
<dbReference type="AlphaFoldDB" id="A0A1B1NG73"/>
<accession>A0A1B1NG73</accession>
<dbReference type="GO" id="GO:0006508">
    <property type="term" value="P:proteolysis"/>
    <property type="evidence" value="ECO:0007669"/>
    <property type="project" value="UniProtKB-KW"/>
</dbReference>
<reference evidence="3 4" key="1">
    <citation type="submission" date="2016-03" db="EMBL/GenBank/DDBJ databases">
        <title>Shallow-sea hydrothermal system.</title>
        <authorList>
            <person name="Tang K."/>
        </authorList>
    </citation>
    <scope>NUCLEOTIDE SEQUENCE [LARGE SCALE GENOMIC DNA]</scope>
    <source>
        <strain evidence="3 4">JLT9</strain>
    </source>
</reference>
<keyword evidence="3" id="KW-0645">Protease</keyword>
<dbReference type="SUPFAM" id="SSF63411">
    <property type="entry name" value="LuxS/MPP-like metallohydrolase"/>
    <property type="match status" value="2"/>
</dbReference>
<protein>
    <submittedName>
        <fullName evidence="3">Zinc protease</fullName>
    </submittedName>
</protein>
<evidence type="ECO:0000259" key="2">
    <source>
        <dbReference type="Pfam" id="PF05193"/>
    </source>
</evidence>
<dbReference type="Gene3D" id="3.30.830.10">
    <property type="entry name" value="Metalloenzyme, LuxS/M16 peptidase-like"/>
    <property type="match status" value="2"/>
</dbReference>
<dbReference type="EMBL" id="CP014989">
    <property type="protein sequence ID" value="ANS80430.1"/>
    <property type="molecule type" value="Genomic_DNA"/>
</dbReference>
<dbReference type="PANTHER" id="PTHR11851:SF224">
    <property type="entry name" value="PROCESSING PROTEASE"/>
    <property type="match status" value="1"/>
</dbReference>
<evidence type="ECO:0000313" key="4">
    <source>
        <dbReference type="Proteomes" id="UP000092482"/>
    </source>
</evidence>
<dbReference type="Proteomes" id="UP000092482">
    <property type="component" value="Chromosome"/>
</dbReference>
<organism evidence="3 4">
    <name type="scientific">Serinicoccus hydrothermalis</name>
    <dbReference type="NCBI Taxonomy" id="1758689"/>
    <lineage>
        <taxon>Bacteria</taxon>
        <taxon>Bacillati</taxon>
        <taxon>Actinomycetota</taxon>
        <taxon>Actinomycetes</taxon>
        <taxon>Micrococcales</taxon>
        <taxon>Ornithinimicrobiaceae</taxon>
        <taxon>Serinicoccus</taxon>
    </lineage>
</organism>
<dbReference type="KEGG" id="serj:SGUI_3034"/>
<evidence type="ECO:0000259" key="1">
    <source>
        <dbReference type="Pfam" id="PF00675"/>
    </source>
</evidence>
<dbReference type="PATRIC" id="fig|1758689.4.peg.3164"/>
<evidence type="ECO:0000313" key="3">
    <source>
        <dbReference type="EMBL" id="ANS80430.1"/>
    </source>
</evidence>
<keyword evidence="4" id="KW-1185">Reference proteome</keyword>
<dbReference type="InterPro" id="IPR011765">
    <property type="entry name" value="Pept_M16_N"/>
</dbReference>
<dbReference type="InterPro" id="IPR011249">
    <property type="entry name" value="Metalloenz_LuxS/M16"/>
</dbReference>
<feature type="domain" description="Peptidase M16 N-terminal" evidence="1">
    <location>
        <begin position="23"/>
        <end position="128"/>
    </location>
</feature>
<feature type="domain" description="Peptidase M16 C-terminal" evidence="2">
    <location>
        <begin position="195"/>
        <end position="337"/>
    </location>
</feature>
<dbReference type="GO" id="GO:0046872">
    <property type="term" value="F:metal ion binding"/>
    <property type="evidence" value="ECO:0007669"/>
    <property type="project" value="InterPro"/>
</dbReference>
<dbReference type="InterPro" id="IPR007863">
    <property type="entry name" value="Peptidase_M16_C"/>
</dbReference>
<dbReference type="STRING" id="1758689.SGUI_3034"/>
<dbReference type="Pfam" id="PF00675">
    <property type="entry name" value="Peptidase_M16"/>
    <property type="match status" value="1"/>
</dbReference>
<dbReference type="GO" id="GO:0008233">
    <property type="term" value="F:peptidase activity"/>
    <property type="evidence" value="ECO:0007669"/>
    <property type="project" value="UniProtKB-KW"/>
</dbReference>
<sequence>MGPPRPWAFPEAESTVAPNGLRILLVDLPGQHVLSLRLALPAPVADETRGTEGSTLLMARCLDEGTTTHSATELAEVAERHGIALGAGAGEQGMHLGLEVTARHLPAAVELLLECLTEPTFPAPEVSRLVRHRLTDLAHELADPTGCAGHEFRTAYFDPQGRAHLPLGGSPSTVGTLTSDVLADRHAGLSPVGGTLVLAGDLSDVPDAAGLLSSTFGSWRSTAVPAAVGRASRRAPDAERLVLVPRSGAAQTELMLGRPGPDRRTEHGWGTYQALGMLFGGAPHARLDRVLREERGYTYGMRLGFRPRRQGGQCMVGGSVRADATLPALEETLRILAVPGAELTGREVREAADYLAMTAPSRYLTADTVADELVSLLHDGLEPAVVTQTLTDLAALTLERAAGAWDAVRTGPGWTVVVVGDPVALESVARSGLADVQVAGGPTPHP</sequence>
<name>A0A1B1NG73_9MICO</name>
<gene>
    <name evidence="3" type="ORF">SGUI_3034</name>
</gene>
<dbReference type="InterPro" id="IPR050361">
    <property type="entry name" value="MPP/UQCRC_Complex"/>
</dbReference>
<keyword evidence="3" id="KW-0378">Hydrolase</keyword>
<proteinExistence type="predicted"/>